<dbReference type="PROSITE" id="PS00237">
    <property type="entry name" value="G_PROTEIN_RECEP_F1_1"/>
    <property type="match status" value="1"/>
</dbReference>
<dbReference type="KEGG" id="bbel:109464377"/>
<keyword evidence="2" id="KW-1003">Cell membrane</keyword>
<dbReference type="InterPro" id="IPR017452">
    <property type="entry name" value="GPCR_Rhodpsn_7TM"/>
</dbReference>
<evidence type="ECO:0000256" key="6">
    <source>
        <dbReference type="ARBA" id="ARBA00023170"/>
    </source>
</evidence>
<keyword evidence="5 9" id="KW-0472">Membrane</keyword>
<keyword evidence="6 7" id="KW-0675">Receptor</keyword>
<dbReference type="GeneID" id="109464377"/>
<evidence type="ECO:0000256" key="3">
    <source>
        <dbReference type="ARBA" id="ARBA00022692"/>
    </source>
</evidence>
<feature type="transmembrane region" description="Helical" evidence="9">
    <location>
        <begin position="82"/>
        <end position="104"/>
    </location>
</feature>
<dbReference type="GO" id="GO:0005886">
    <property type="term" value="C:plasma membrane"/>
    <property type="evidence" value="ECO:0007669"/>
    <property type="project" value="UniProtKB-SubCell"/>
</dbReference>
<dbReference type="InterPro" id="IPR000276">
    <property type="entry name" value="GPCR_Rhodpsn"/>
</dbReference>
<keyword evidence="7" id="KW-0297">G-protein coupled receptor</keyword>
<feature type="transmembrane region" description="Helical" evidence="9">
    <location>
        <begin position="124"/>
        <end position="142"/>
    </location>
</feature>
<feature type="region of interest" description="Disordered" evidence="8">
    <location>
        <begin position="343"/>
        <end position="391"/>
    </location>
</feature>
<dbReference type="RefSeq" id="XP_019616884.1">
    <property type="nucleotide sequence ID" value="XM_019761325.1"/>
</dbReference>
<dbReference type="OrthoDB" id="5987909at2759"/>
<evidence type="ECO:0000256" key="1">
    <source>
        <dbReference type="ARBA" id="ARBA00004651"/>
    </source>
</evidence>
<evidence type="ECO:0000256" key="8">
    <source>
        <dbReference type="SAM" id="MobiDB-lite"/>
    </source>
</evidence>
<comment type="subcellular location">
    <subcellularLocation>
        <location evidence="1">Cell membrane</location>
        <topology evidence="1">Multi-pass membrane protein</topology>
    </subcellularLocation>
</comment>
<dbReference type="PANTHER" id="PTHR24241:SF83">
    <property type="entry name" value="G-PROTEIN COUPLED RECEPTOR 150-RELATED"/>
    <property type="match status" value="1"/>
</dbReference>
<dbReference type="SUPFAM" id="SSF81321">
    <property type="entry name" value="Family A G protein-coupled receptor-like"/>
    <property type="match status" value="1"/>
</dbReference>
<protein>
    <submittedName>
        <fullName evidence="12">Vasopressin V2 receptor-like</fullName>
    </submittedName>
</protein>
<feature type="domain" description="G-protein coupled receptors family 1 profile" evidence="10">
    <location>
        <begin position="62"/>
        <end position="326"/>
    </location>
</feature>
<dbReference type="GO" id="GO:0042277">
    <property type="term" value="F:peptide binding"/>
    <property type="evidence" value="ECO:0007669"/>
    <property type="project" value="TreeGrafter"/>
</dbReference>
<evidence type="ECO:0000313" key="12">
    <source>
        <dbReference type="RefSeq" id="XP_019616884.1"/>
    </source>
</evidence>
<feature type="compositionally biased region" description="Basic and acidic residues" evidence="8">
    <location>
        <begin position="343"/>
        <end position="359"/>
    </location>
</feature>
<name>A0A6P4Y371_BRABE</name>
<organism evidence="11 12">
    <name type="scientific">Branchiostoma belcheri</name>
    <name type="common">Amphioxus</name>
    <dbReference type="NCBI Taxonomy" id="7741"/>
    <lineage>
        <taxon>Eukaryota</taxon>
        <taxon>Metazoa</taxon>
        <taxon>Chordata</taxon>
        <taxon>Cephalochordata</taxon>
        <taxon>Leptocardii</taxon>
        <taxon>Amphioxiformes</taxon>
        <taxon>Branchiostomatidae</taxon>
        <taxon>Branchiostoma</taxon>
    </lineage>
</organism>
<accession>A0A6P4Y371</accession>
<keyword evidence="11" id="KW-1185">Reference proteome</keyword>
<dbReference type="Proteomes" id="UP000515135">
    <property type="component" value="Unplaced"/>
</dbReference>
<evidence type="ECO:0000313" key="11">
    <source>
        <dbReference type="Proteomes" id="UP000515135"/>
    </source>
</evidence>
<gene>
    <name evidence="12" type="primary">LOC109464377</name>
</gene>
<evidence type="ECO:0000256" key="5">
    <source>
        <dbReference type="ARBA" id="ARBA00023136"/>
    </source>
</evidence>
<dbReference type="Pfam" id="PF00001">
    <property type="entry name" value="7tm_1"/>
    <property type="match status" value="1"/>
</dbReference>
<dbReference type="Gene3D" id="1.20.1070.10">
    <property type="entry name" value="Rhodopsin 7-helix transmembrane proteins"/>
    <property type="match status" value="1"/>
</dbReference>
<dbReference type="PANTHER" id="PTHR24241">
    <property type="entry name" value="NEUROPEPTIDE RECEPTOR-RELATED G-PROTEIN COUPLED RECEPTOR"/>
    <property type="match status" value="1"/>
</dbReference>
<feature type="transmembrane region" description="Helical" evidence="9">
    <location>
        <begin position="49"/>
        <end position="70"/>
    </location>
</feature>
<reference evidence="12" key="1">
    <citation type="submission" date="2025-08" db="UniProtKB">
        <authorList>
            <consortium name="RefSeq"/>
        </authorList>
    </citation>
    <scope>IDENTIFICATION</scope>
    <source>
        <tissue evidence="12">Gonad</tissue>
    </source>
</reference>
<dbReference type="PROSITE" id="PS50262">
    <property type="entry name" value="G_PROTEIN_RECEP_F1_2"/>
    <property type="match status" value="1"/>
</dbReference>
<dbReference type="FunFam" id="1.20.1070.10:FF:000458">
    <property type="entry name" value="G protein-coupled receptor 150"/>
    <property type="match status" value="1"/>
</dbReference>
<feature type="transmembrane region" description="Helical" evidence="9">
    <location>
        <begin position="163"/>
        <end position="180"/>
    </location>
</feature>
<keyword evidence="4 9" id="KW-1133">Transmembrane helix</keyword>
<keyword evidence="7" id="KW-0807">Transducer</keyword>
<dbReference type="SMART" id="SM01381">
    <property type="entry name" value="7TM_GPCR_Srsx"/>
    <property type="match status" value="1"/>
</dbReference>
<evidence type="ECO:0000256" key="9">
    <source>
        <dbReference type="SAM" id="Phobius"/>
    </source>
</evidence>
<feature type="transmembrane region" description="Helical" evidence="9">
    <location>
        <begin position="207"/>
        <end position="228"/>
    </location>
</feature>
<proteinExistence type="inferred from homology"/>
<evidence type="ECO:0000256" key="7">
    <source>
        <dbReference type="RuleBase" id="RU000688"/>
    </source>
</evidence>
<keyword evidence="3 7" id="KW-0812">Transmembrane</keyword>
<feature type="transmembrane region" description="Helical" evidence="9">
    <location>
        <begin position="273"/>
        <end position="295"/>
    </location>
</feature>
<dbReference type="GO" id="GO:0032870">
    <property type="term" value="P:cellular response to hormone stimulus"/>
    <property type="evidence" value="ECO:0007669"/>
    <property type="project" value="TreeGrafter"/>
</dbReference>
<dbReference type="PRINTS" id="PR00237">
    <property type="entry name" value="GPCRRHODOPSN"/>
</dbReference>
<comment type="similarity">
    <text evidence="7">Belongs to the G-protein coupled receptor 1 family.</text>
</comment>
<evidence type="ECO:0000259" key="10">
    <source>
        <dbReference type="PROSITE" id="PS50262"/>
    </source>
</evidence>
<feature type="transmembrane region" description="Helical" evidence="9">
    <location>
        <begin position="307"/>
        <end position="329"/>
    </location>
</feature>
<evidence type="ECO:0000256" key="2">
    <source>
        <dbReference type="ARBA" id="ARBA00022475"/>
    </source>
</evidence>
<dbReference type="AlphaFoldDB" id="A0A6P4Y371"/>
<evidence type="ECO:0000256" key="4">
    <source>
        <dbReference type="ARBA" id="ARBA00022989"/>
    </source>
</evidence>
<dbReference type="GO" id="GO:0004930">
    <property type="term" value="F:G protein-coupled receptor activity"/>
    <property type="evidence" value="ECO:0007669"/>
    <property type="project" value="UniProtKB-KW"/>
</dbReference>
<sequence length="391" mass="43886">MANSSRIGNHSAAGPFHDDYYFDDNGTLSANVTPTSASLTLKHDANVRILTLSIMVVIGVVGNMLVFAWMWRNRRRKSNVNYLILGLAIADLSVVTVTMLTQIIWESLEERWYAGNVMCKVIKVGQALGLMASSNMLVVIAIDRHHAIRSPMKRALPAKRMIVAAYSVALLCSLPQAYIFREVTTPTGESFCKAIFREVGRWHLQAYITYVAMVLFSVPLLIIIVAYARILKKISDRVRDGKSPLSTRRHNRIYIQSNNNEAMIRAKMKTLKMTMVIILTFIICGTPYFIVEMWMAFGDPATLDMRVVGVLGIFASANTATNPFVFLYFNTKSDCLSGIFGRRKESPKARNTTRHEGTEMGRLTPMSMARSESREPPSIQASSRTLYEHVL</sequence>